<proteinExistence type="predicted"/>
<feature type="domain" description="PX" evidence="1">
    <location>
        <begin position="69"/>
        <end position="144"/>
    </location>
</feature>
<dbReference type="CDD" id="cd06093">
    <property type="entry name" value="PX_domain"/>
    <property type="match status" value="1"/>
</dbReference>
<comment type="caution">
    <text evidence="2">The sequence shown here is derived from an EMBL/GenBank/DDBJ whole genome shotgun (WGS) entry which is preliminary data.</text>
</comment>
<dbReference type="SUPFAM" id="SSF64268">
    <property type="entry name" value="PX domain"/>
    <property type="match status" value="1"/>
</dbReference>
<reference evidence="2 3" key="1">
    <citation type="journal article" date="2014" name="Genome Biol. Evol.">
        <title>The secreted proteins of Achlya hypogyna and Thraustotheca clavata identify the ancestral oomycete secretome and reveal gene acquisitions by horizontal gene transfer.</title>
        <authorList>
            <person name="Misner I."/>
            <person name="Blouin N."/>
            <person name="Leonard G."/>
            <person name="Richards T.A."/>
            <person name="Lane C.E."/>
        </authorList>
    </citation>
    <scope>NUCLEOTIDE SEQUENCE [LARGE SCALE GENOMIC DNA]</scope>
    <source>
        <strain evidence="2 3">ATCC 34112</strain>
    </source>
</reference>
<gene>
    <name evidence="2" type="ORF">THRCLA_01613</name>
</gene>
<evidence type="ECO:0000313" key="3">
    <source>
        <dbReference type="Proteomes" id="UP000243217"/>
    </source>
</evidence>
<dbReference type="GO" id="GO:0035091">
    <property type="term" value="F:phosphatidylinositol binding"/>
    <property type="evidence" value="ECO:0007669"/>
    <property type="project" value="InterPro"/>
</dbReference>
<evidence type="ECO:0000313" key="2">
    <source>
        <dbReference type="EMBL" id="OQS06347.1"/>
    </source>
</evidence>
<evidence type="ECO:0000259" key="1">
    <source>
        <dbReference type="Pfam" id="PF00787"/>
    </source>
</evidence>
<dbReference type="Pfam" id="PF00787">
    <property type="entry name" value="PX"/>
    <property type="match status" value="1"/>
</dbReference>
<dbReference type="AlphaFoldDB" id="A0A1W0A7R9"/>
<keyword evidence="3" id="KW-1185">Reference proteome</keyword>
<organism evidence="2 3">
    <name type="scientific">Thraustotheca clavata</name>
    <dbReference type="NCBI Taxonomy" id="74557"/>
    <lineage>
        <taxon>Eukaryota</taxon>
        <taxon>Sar</taxon>
        <taxon>Stramenopiles</taxon>
        <taxon>Oomycota</taxon>
        <taxon>Saprolegniomycetes</taxon>
        <taxon>Saprolegniales</taxon>
        <taxon>Achlyaceae</taxon>
        <taxon>Thraustotheca</taxon>
    </lineage>
</organism>
<dbReference type="InterPro" id="IPR036871">
    <property type="entry name" value="PX_dom_sf"/>
</dbReference>
<name>A0A1W0A7R9_9STRA</name>
<accession>A0A1W0A7R9</accession>
<dbReference type="InterPro" id="IPR001683">
    <property type="entry name" value="PX_dom"/>
</dbReference>
<dbReference type="EMBL" id="JNBS01000354">
    <property type="protein sequence ID" value="OQS06347.1"/>
    <property type="molecule type" value="Genomic_DNA"/>
</dbReference>
<dbReference type="Proteomes" id="UP000243217">
    <property type="component" value="Unassembled WGS sequence"/>
</dbReference>
<dbReference type="Gene3D" id="3.30.1520.10">
    <property type="entry name" value="Phox-like domain"/>
    <property type="match status" value="1"/>
</dbReference>
<sequence>MLPHTSSWRRQLSSNNLHDLRIVHGLEDANCRITGTSIVKRKGFLIKRSIVYHVKVIDNPYVYVVDCLHDDFTRLYKSLKHAPKTATDFVHAIAAFPCPKKSMFGSTDALLIKGMCGQLENHLTNVLKICRHFSANSHELKVFVDNCIFEFITRSDPVHAPAGRCHPVARIKAHAVCAERCRSSTVV</sequence>
<dbReference type="OrthoDB" id="62151at2759"/>
<protein>
    <recommendedName>
        <fullName evidence="1">PX domain-containing protein</fullName>
    </recommendedName>
</protein>